<reference evidence="1 2" key="1">
    <citation type="submission" date="2018-03" db="EMBL/GenBank/DDBJ databases">
        <title>Diversity of phytobeneficial traits revealed by whole-genome analysis of worldwide-isolated phenazine-producing Pseudomonas spp.</title>
        <authorList>
            <person name="Biessy A."/>
            <person name="Novinscak A."/>
            <person name="Blom J."/>
            <person name="Leger G."/>
            <person name="Thomashow L.S."/>
            <person name="Cazorla F.M."/>
            <person name="Josic D."/>
            <person name="Filion M."/>
        </authorList>
    </citation>
    <scope>NUCLEOTIDE SEQUENCE [LARGE SCALE GENOMIC DNA]</scope>
    <source>
        <strain evidence="1 2">B25</strain>
    </source>
</reference>
<dbReference type="AlphaFoldDB" id="A0A3G7TXS5"/>
<dbReference type="Proteomes" id="UP000268048">
    <property type="component" value="Chromosome"/>
</dbReference>
<name>A0A3G7TXS5_9PSED</name>
<proteinExistence type="predicted"/>
<organism evidence="1 2">
    <name type="scientific">Pseudomonas chlororaphis</name>
    <dbReference type="NCBI Taxonomy" id="587753"/>
    <lineage>
        <taxon>Bacteria</taxon>
        <taxon>Pseudomonadati</taxon>
        <taxon>Pseudomonadota</taxon>
        <taxon>Gammaproteobacteria</taxon>
        <taxon>Pseudomonadales</taxon>
        <taxon>Pseudomonadaceae</taxon>
        <taxon>Pseudomonas</taxon>
    </lineage>
</organism>
<protein>
    <submittedName>
        <fullName evidence="1">Uncharacterized protein</fullName>
    </submittedName>
</protein>
<dbReference type="EMBL" id="CP027753">
    <property type="protein sequence ID" value="AZE51810.1"/>
    <property type="molecule type" value="Genomic_DNA"/>
</dbReference>
<evidence type="ECO:0000313" key="2">
    <source>
        <dbReference type="Proteomes" id="UP000268048"/>
    </source>
</evidence>
<sequence length="81" mass="9066">MGRASESNPAFTRATTRILRFQDLCNRCRRLRTLVRHHLTVDRSLRQRLPKAVRQTGNDLLGTGAYNAGLSVPPCPLPEPA</sequence>
<accession>A0A3G7TXS5</accession>
<gene>
    <name evidence="1" type="ORF">C4K04_6182</name>
</gene>
<evidence type="ECO:0000313" key="1">
    <source>
        <dbReference type="EMBL" id="AZE51810.1"/>
    </source>
</evidence>